<gene>
    <name evidence="2" type="ORF">C6Y40_03090</name>
</gene>
<dbReference type="EMBL" id="PVNP01000020">
    <property type="protein sequence ID" value="PRO75063.1"/>
    <property type="molecule type" value="Genomic_DNA"/>
</dbReference>
<dbReference type="Proteomes" id="UP000238949">
    <property type="component" value="Unassembled WGS sequence"/>
</dbReference>
<evidence type="ECO:0000259" key="1">
    <source>
        <dbReference type="Pfam" id="PF07883"/>
    </source>
</evidence>
<name>A0A2S9VF39_9ALTE</name>
<proteinExistence type="predicted"/>
<sequence>MHRAIVLQETAPPESIELLGGLINVMSDTQKGDEQSVTVQESAGAGFGPPPHSHPWSETFYVISGAVDFMLNEDGYHCGAGAMVYIPADQVHAFQSCAEGVKMIEFTGPGSQALDLFRSLSAFLKQASPDELDKVRSIFSQHGATLHI</sequence>
<accession>A0A2S9VF39</accession>
<protein>
    <recommendedName>
        <fullName evidence="1">Cupin type-2 domain-containing protein</fullName>
    </recommendedName>
</protein>
<dbReference type="InterPro" id="IPR011051">
    <property type="entry name" value="RmlC_Cupin_sf"/>
</dbReference>
<dbReference type="AlphaFoldDB" id="A0A2S9VF39"/>
<comment type="caution">
    <text evidence="2">The sequence shown here is derived from an EMBL/GenBank/DDBJ whole genome shotgun (WGS) entry which is preliminary data.</text>
</comment>
<feature type="domain" description="Cupin type-2" evidence="1">
    <location>
        <begin position="46"/>
        <end position="96"/>
    </location>
</feature>
<reference evidence="3" key="1">
    <citation type="journal article" date="2020" name="Int. J. Syst. Evol. Microbiol.">
        <title>Alteromonas alba sp. nov., a marine bacterium isolated from the seawater of the West Pacific Ocean.</title>
        <authorList>
            <person name="Sun C."/>
            <person name="Wu Y.-H."/>
            <person name="Xamxidin M."/>
            <person name="Cheng H."/>
            <person name="Xu X.-W."/>
        </authorList>
    </citation>
    <scope>NUCLEOTIDE SEQUENCE [LARGE SCALE GENOMIC DNA]</scope>
    <source>
        <strain evidence="3">190</strain>
    </source>
</reference>
<dbReference type="InterPro" id="IPR013096">
    <property type="entry name" value="Cupin_2"/>
</dbReference>
<keyword evidence="3" id="KW-1185">Reference proteome</keyword>
<dbReference type="Pfam" id="PF07883">
    <property type="entry name" value="Cupin_2"/>
    <property type="match status" value="1"/>
</dbReference>
<dbReference type="PANTHER" id="PTHR36440:SF1">
    <property type="entry name" value="PUTATIVE (AFU_ORTHOLOGUE AFUA_8G07350)-RELATED"/>
    <property type="match status" value="1"/>
</dbReference>
<dbReference type="PANTHER" id="PTHR36440">
    <property type="entry name" value="PUTATIVE (AFU_ORTHOLOGUE AFUA_8G07350)-RELATED"/>
    <property type="match status" value="1"/>
</dbReference>
<dbReference type="InterPro" id="IPR014710">
    <property type="entry name" value="RmlC-like_jellyroll"/>
</dbReference>
<dbReference type="InterPro" id="IPR053146">
    <property type="entry name" value="QDO-like"/>
</dbReference>
<dbReference type="Gene3D" id="2.60.120.10">
    <property type="entry name" value="Jelly Rolls"/>
    <property type="match status" value="1"/>
</dbReference>
<dbReference type="OrthoDB" id="9090296at2"/>
<dbReference type="RefSeq" id="WP_105933294.1">
    <property type="nucleotide sequence ID" value="NZ_PVNP01000020.1"/>
</dbReference>
<evidence type="ECO:0000313" key="3">
    <source>
        <dbReference type="Proteomes" id="UP000238949"/>
    </source>
</evidence>
<organism evidence="2 3">
    <name type="scientific">Alteromonas alba</name>
    <dbReference type="NCBI Taxonomy" id="2079529"/>
    <lineage>
        <taxon>Bacteria</taxon>
        <taxon>Pseudomonadati</taxon>
        <taxon>Pseudomonadota</taxon>
        <taxon>Gammaproteobacteria</taxon>
        <taxon>Alteromonadales</taxon>
        <taxon>Alteromonadaceae</taxon>
        <taxon>Alteromonas/Salinimonas group</taxon>
        <taxon>Alteromonas</taxon>
    </lineage>
</organism>
<dbReference type="SUPFAM" id="SSF51182">
    <property type="entry name" value="RmlC-like cupins"/>
    <property type="match status" value="1"/>
</dbReference>
<evidence type="ECO:0000313" key="2">
    <source>
        <dbReference type="EMBL" id="PRO75063.1"/>
    </source>
</evidence>